<evidence type="ECO:0000313" key="3">
    <source>
        <dbReference type="Proteomes" id="UP000077177"/>
    </source>
</evidence>
<organism evidence="2 3">
    <name type="scientific">Flavisolibacter tropicus</name>
    <dbReference type="NCBI Taxonomy" id="1492898"/>
    <lineage>
        <taxon>Bacteria</taxon>
        <taxon>Pseudomonadati</taxon>
        <taxon>Bacteroidota</taxon>
        <taxon>Chitinophagia</taxon>
        <taxon>Chitinophagales</taxon>
        <taxon>Chitinophagaceae</taxon>
        <taxon>Flavisolibacter</taxon>
    </lineage>
</organism>
<sequence length="66" mass="7178">MTDKNRKWFAEPERPDDQIEQTSTSNDQSSQRSTTEAVDTSGDSSEIEDVQEDGTVAVGSGLGIDE</sequence>
<evidence type="ECO:0000256" key="1">
    <source>
        <dbReference type="SAM" id="MobiDB-lite"/>
    </source>
</evidence>
<dbReference type="STRING" id="1492898.SY85_02105"/>
<protein>
    <submittedName>
        <fullName evidence="2">Uncharacterized protein</fullName>
    </submittedName>
</protein>
<dbReference type="EMBL" id="CP011390">
    <property type="protein sequence ID" value="ANE49470.1"/>
    <property type="molecule type" value="Genomic_DNA"/>
</dbReference>
<keyword evidence="3" id="KW-1185">Reference proteome</keyword>
<gene>
    <name evidence="2" type="ORF">SY85_02105</name>
</gene>
<feature type="region of interest" description="Disordered" evidence="1">
    <location>
        <begin position="1"/>
        <end position="66"/>
    </location>
</feature>
<reference evidence="3" key="1">
    <citation type="submission" date="2015-01" db="EMBL/GenBank/DDBJ databases">
        <title>Flavisolibacter sp./LCS9/ whole genome sequencing.</title>
        <authorList>
            <person name="Kim M.K."/>
            <person name="Srinivasan S."/>
            <person name="Lee J.-J."/>
        </authorList>
    </citation>
    <scope>NUCLEOTIDE SEQUENCE [LARGE SCALE GENOMIC DNA]</scope>
    <source>
        <strain evidence="3">LCS9</strain>
    </source>
</reference>
<feature type="compositionally biased region" description="Polar residues" evidence="1">
    <location>
        <begin position="20"/>
        <end position="44"/>
    </location>
</feature>
<dbReference type="RefSeq" id="WP_066401570.1">
    <property type="nucleotide sequence ID" value="NZ_CP011390.1"/>
</dbReference>
<proteinExistence type="predicted"/>
<evidence type="ECO:0000313" key="2">
    <source>
        <dbReference type="EMBL" id="ANE49470.1"/>
    </source>
</evidence>
<name>A0A172TR16_9BACT</name>
<dbReference type="KEGG" id="fla:SY85_02105"/>
<dbReference type="Proteomes" id="UP000077177">
    <property type="component" value="Chromosome"/>
</dbReference>
<dbReference type="AlphaFoldDB" id="A0A172TR16"/>
<reference evidence="2 3" key="2">
    <citation type="journal article" date="2016" name="Int. J. Syst. Evol. Microbiol.">
        <title>Flavisolibacter tropicus sp. nov., isolated from tropical soil.</title>
        <authorList>
            <person name="Lee J.J."/>
            <person name="Kang M.S."/>
            <person name="Kim G.S."/>
            <person name="Lee C.S."/>
            <person name="Lim S."/>
            <person name="Lee J."/>
            <person name="Roh S.H."/>
            <person name="Kang H."/>
            <person name="Ha J.M."/>
            <person name="Bae S."/>
            <person name="Jung H.Y."/>
            <person name="Kim M.K."/>
        </authorList>
    </citation>
    <scope>NUCLEOTIDE SEQUENCE [LARGE SCALE GENOMIC DNA]</scope>
    <source>
        <strain evidence="2 3">LCS9</strain>
    </source>
</reference>
<accession>A0A172TR16</accession>
<feature type="compositionally biased region" description="Basic and acidic residues" evidence="1">
    <location>
        <begin position="1"/>
        <end position="17"/>
    </location>
</feature>